<comment type="similarity">
    <text evidence="1">Belongs to the fungal fucose-specific lectin family.</text>
</comment>
<name>A0A218ZC67_9HELO</name>
<dbReference type="AlphaFoldDB" id="A0A218ZC67"/>
<evidence type="ECO:0000313" key="2">
    <source>
        <dbReference type="EMBL" id="OWP05190.1"/>
    </source>
</evidence>
<dbReference type="Proteomes" id="UP000242519">
    <property type="component" value="Unassembled WGS sequence"/>
</dbReference>
<sequence length="139" mass="15218">MPSSFSHAPAAQVASLSTGTARSAVYKSTTIEAAIKVFFQDVLSGIRLISHDNVWKGGSSITAPARPVNKLPELCYDTQIHGSAWYDGAFSEKNIEVAPYSQVAVVYLTDSEDHRVYDQLPNGTIQEYSIDRMPLPVKQ</sequence>
<dbReference type="Gene3D" id="2.120.10.70">
    <property type="entry name" value="Fucose-specific lectin"/>
    <property type="match status" value="1"/>
</dbReference>
<evidence type="ECO:0000256" key="1">
    <source>
        <dbReference type="ARBA" id="ARBA00009042"/>
    </source>
</evidence>
<dbReference type="Pfam" id="PF07938">
    <property type="entry name" value="Fungal_lectin"/>
    <property type="match status" value="1"/>
</dbReference>
<proteinExistence type="inferred from homology"/>
<organism evidence="2 3">
    <name type="scientific">Diplocarpon coronariae</name>
    <dbReference type="NCBI Taxonomy" id="2795749"/>
    <lineage>
        <taxon>Eukaryota</taxon>
        <taxon>Fungi</taxon>
        <taxon>Dikarya</taxon>
        <taxon>Ascomycota</taxon>
        <taxon>Pezizomycotina</taxon>
        <taxon>Leotiomycetes</taxon>
        <taxon>Helotiales</taxon>
        <taxon>Drepanopezizaceae</taxon>
        <taxon>Diplocarpon</taxon>
    </lineage>
</organism>
<dbReference type="InParanoid" id="A0A218ZC67"/>
<protein>
    <submittedName>
        <fullName evidence="2">Fucose-specific lectin FleA</fullName>
    </submittedName>
</protein>
<comment type="caution">
    <text evidence="2">The sequence shown here is derived from an EMBL/GenBank/DDBJ whole genome shotgun (WGS) entry which is preliminary data.</text>
</comment>
<dbReference type="OrthoDB" id="3553465at2759"/>
<keyword evidence="3" id="KW-1185">Reference proteome</keyword>
<reference evidence="2 3" key="1">
    <citation type="submission" date="2017-04" db="EMBL/GenBank/DDBJ databases">
        <title>Draft genome sequence of Marssonina coronaria NL1: causal agent of apple blotch.</title>
        <authorList>
            <person name="Cheng Q."/>
        </authorList>
    </citation>
    <scope>NUCLEOTIDE SEQUENCE [LARGE SCALE GENOMIC DNA]</scope>
    <source>
        <strain evidence="2 3">NL1</strain>
    </source>
</reference>
<gene>
    <name evidence="2" type="ORF">B2J93_3321</name>
</gene>
<dbReference type="EMBL" id="MZNU01000077">
    <property type="protein sequence ID" value="OWP05190.1"/>
    <property type="molecule type" value="Genomic_DNA"/>
</dbReference>
<accession>A0A218ZC67</accession>
<dbReference type="InterPro" id="IPR012475">
    <property type="entry name" value="Fungal_lectin"/>
</dbReference>
<evidence type="ECO:0000313" key="3">
    <source>
        <dbReference type="Proteomes" id="UP000242519"/>
    </source>
</evidence>